<evidence type="ECO:0000256" key="5">
    <source>
        <dbReference type="ARBA" id="ARBA00022602"/>
    </source>
</evidence>
<keyword evidence="5" id="KW-0637">Prenyltransferase</keyword>
<reference evidence="14" key="1">
    <citation type="journal article" date="2020" name="J. Eukaryot. Microbiol.">
        <title>De novo Sequencing, Assembly and Annotation of the Transcriptome for the Free-Living Testate Amoeba Arcella intermedia.</title>
        <authorList>
            <person name="Ribeiro G.M."/>
            <person name="Porfirio-Sousa A.L."/>
            <person name="Maurer-Alcala X.X."/>
            <person name="Katz L.A."/>
            <person name="Lahr D.J.G."/>
        </authorList>
    </citation>
    <scope>NUCLEOTIDE SEQUENCE</scope>
</reference>
<keyword evidence="8" id="KW-0460">Magnesium</keyword>
<dbReference type="PANTHER" id="PTHR11129">
    <property type="entry name" value="PROTEIN FARNESYLTRANSFERASE ALPHA SUBUNIT/RAB GERANYLGERANYL TRANSFERASE ALPHA SUBUNIT"/>
    <property type="match status" value="1"/>
</dbReference>
<evidence type="ECO:0000256" key="10">
    <source>
        <dbReference type="ARBA" id="ARBA00041392"/>
    </source>
</evidence>
<dbReference type="SUPFAM" id="SSF48439">
    <property type="entry name" value="Protein prenylyltransferase"/>
    <property type="match status" value="1"/>
</dbReference>
<evidence type="ECO:0000256" key="7">
    <source>
        <dbReference type="ARBA" id="ARBA00022737"/>
    </source>
</evidence>
<dbReference type="EC" id="2.5.1.59" evidence="3"/>
<evidence type="ECO:0000256" key="4">
    <source>
        <dbReference type="ARBA" id="ARBA00012702"/>
    </source>
</evidence>
<dbReference type="EMBL" id="GIBP01005373">
    <property type="protein sequence ID" value="NDV34342.1"/>
    <property type="molecule type" value="Transcribed_RNA"/>
</dbReference>
<evidence type="ECO:0000256" key="12">
    <source>
        <dbReference type="ARBA" id="ARBA00043086"/>
    </source>
</evidence>
<comment type="similarity">
    <text evidence="2">Belongs to the protein prenyltransferase subunit alpha family.</text>
</comment>
<organism evidence="14">
    <name type="scientific">Arcella intermedia</name>
    <dbReference type="NCBI Taxonomy" id="1963864"/>
    <lineage>
        <taxon>Eukaryota</taxon>
        <taxon>Amoebozoa</taxon>
        <taxon>Tubulinea</taxon>
        <taxon>Elardia</taxon>
        <taxon>Arcellinida</taxon>
        <taxon>Sphaerothecina</taxon>
        <taxon>Arcellidae</taxon>
        <taxon>Arcella</taxon>
    </lineage>
</organism>
<dbReference type="GO" id="GO:0005965">
    <property type="term" value="C:protein farnesyltransferase complex"/>
    <property type="evidence" value="ECO:0007669"/>
    <property type="project" value="TreeGrafter"/>
</dbReference>
<keyword evidence="7" id="KW-0677">Repeat</keyword>
<keyword evidence="6" id="KW-0808">Transferase</keyword>
<dbReference type="GO" id="GO:0005953">
    <property type="term" value="C:CAAX-protein geranylgeranyltransferase complex"/>
    <property type="evidence" value="ECO:0007669"/>
    <property type="project" value="TreeGrafter"/>
</dbReference>
<dbReference type="AlphaFoldDB" id="A0A6B2LBA1"/>
<evidence type="ECO:0000256" key="9">
    <source>
        <dbReference type="ARBA" id="ARBA00040965"/>
    </source>
</evidence>
<evidence type="ECO:0000256" key="13">
    <source>
        <dbReference type="ARBA" id="ARBA00043219"/>
    </source>
</evidence>
<proteinExistence type="inferred from homology"/>
<dbReference type="GO" id="GO:0004660">
    <property type="term" value="F:protein farnesyltransferase activity"/>
    <property type="evidence" value="ECO:0007669"/>
    <property type="project" value="UniProtKB-EC"/>
</dbReference>
<name>A0A6B2LBA1_9EUKA</name>
<evidence type="ECO:0000313" key="14">
    <source>
        <dbReference type="EMBL" id="NDV34342.1"/>
    </source>
</evidence>
<dbReference type="EC" id="2.5.1.58" evidence="4"/>
<dbReference type="PROSITE" id="PS51147">
    <property type="entry name" value="PFTA"/>
    <property type="match status" value="5"/>
</dbReference>
<evidence type="ECO:0000256" key="3">
    <source>
        <dbReference type="ARBA" id="ARBA00012700"/>
    </source>
</evidence>
<protein>
    <recommendedName>
        <fullName evidence="9">Protein farnesyltransferase/geranylgeranyltransferase type-1 subunit alpha</fullName>
        <ecNumber evidence="4">2.5.1.58</ecNumber>
        <ecNumber evidence="3">2.5.1.59</ecNumber>
    </recommendedName>
    <alternativeName>
        <fullName evidence="12">CAAX farnesyltransferase subunit alpha</fullName>
    </alternativeName>
    <alternativeName>
        <fullName evidence="11">FTase-alpha</fullName>
    </alternativeName>
    <alternativeName>
        <fullName evidence="10">Ras proteins prenyltransferase subunit alpha</fullName>
    </alternativeName>
    <alternativeName>
        <fullName evidence="13">Type I protein geranyl-geranyltransferase subunit alpha</fullName>
    </alternativeName>
</protein>
<dbReference type="InterPro" id="IPR002088">
    <property type="entry name" value="Prenyl_trans_a"/>
</dbReference>
<dbReference type="Gene3D" id="1.25.40.120">
    <property type="entry name" value="Protein prenylyltransferase"/>
    <property type="match status" value="1"/>
</dbReference>
<comment type="cofactor">
    <cofactor evidence="1">
        <name>Mg(2+)</name>
        <dbReference type="ChEBI" id="CHEBI:18420"/>
    </cofactor>
</comment>
<dbReference type="GO" id="GO:0004662">
    <property type="term" value="F:CAAX-protein geranylgeranyltransferase activity"/>
    <property type="evidence" value="ECO:0007669"/>
    <property type="project" value="UniProtKB-EC"/>
</dbReference>
<accession>A0A6B2LBA1</accession>
<dbReference type="Pfam" id="PF01239">
    <property type="entry name" value="PPTA"/>
    <property type="match status" value="5"/>
</dbReference>
<evidence type="ECO:0000256" key="2">
    <source>
        <dbReference type="ARBA" id="ARBA00006734"/>
    </source>
</evidence>
<evidence type="ECO:0000256" key="11">
    <source>
        <dbReference type="ARBA" id="ARBA00042436"/>
    </source>
</evidence>
<evidence type="ECO:0000256" key="1">
    <source>
        <dbReference type="ARBA" id="ARBA00001946"/>
    </source>
</evidence>
<evidence type="ECO:0000256" key="8">
    <source>
        <dbReference type="ARBA" id="ARBA00022842"/>
    </source>
</evidence>
<evidence type="ECO:0000256" key="6">
    <source>
        <dbReference type="ARBA" id="ARBA00022679"/>
    </source>
</evidence>
<sequence length="263" mass="31236">MNYLRAFLRKDERSERALEVTKEAIALNPANYTAWHYRRVILDALKADYQAELAYVTQMAMDNPKNYQIWHHRQVVVERLGDASKELEFVGEILEEDAKNYHAWSHRQWVIRKWGLWENELAYCEKLLSLDIRNNSAWNQRYFVAAHEGLSKEVISREIDFAISKISRTPNNESAWNYLLGVIKNHKLSEFPIIQTFCQEKATLWVACPHVLSTLVECYEESQETDKLKQAVEHCEKLITNLDQMHHKYWVWRKAELLKQIKE</sequence>
<dbReference type="PANTHER" id="PTHR11129:SF1">
    <property type="entry name" value="PROTEIN FARNESYLTRANSFERASE_GERANYLGERANYLTRANSFERASE TYPE-1 SUBUNIT ALPHA"/>
    <property type="match status" value="1"/>
</dbReference>